<keyword evidence="2" id="KW-1185">Reference proteome</keyword>
<name>A0AAX4J910_9MICR</name>
<accession>A0AAX4J910</accession>
<dbReference type="RefSeq" id="XP_065328556.1">
    <property type="nucleotide sequence ID" value="XM_065472484.1"/>
</dbReference>
<proteinExistence type="predicted"/>
<dbReference type="Pfam" id="PF07904">
    <property type="entry name" value="Eaf7"/>
    <property type="match status" value="1"/>
</dbReference>
<dbReference type="EMBL" id="CP142726">
    <property type="protein sequence ID" value="WUR02411.1"/>
    <property type="molecule type" value="Genomic_DNA"/>
</dbReference>
<dbReference type="InterPro" id="IPR012423">
    <property type="entry name" value="Eaf7/MRGBP"/>
</dbReference>
<sequence>MTNFPKKITNTDVHITIRIVKALGKHKPFGIFKQFIMLQVLKNLKQPNVISAEDIWKFLYSRYDIKKLDAITNEKYKIGSYSLE</sequence>
<dbReference type="GO" id="GO:0006355">
    <property type="term" value="P:regulation of DNA-templated transcription"/>
    <property type="evidence" value="ECO:0007669"/>
    <property type="project" value="InterPro"/>
</dbReference>
<gene>
    <name evidence="1" type="ORF">VNE69_01348</name>
</gene>
<dbReference type="GO" id="GO:0005634">
    <property type="term" value="C:nucleus"/>
    <property type="evidence" value="ECO:0007669"/>
    <property type="project" value="InterPro"/>
</dbReference>
<evidence type="ECO:0000313" key="2">
    <source>
        <dbReference type="Proteomes" id="UP001334084"/>
    </source>
</evidence>
<dbReference type="GO" id="GO:0043189">
    <property type="term" value="C:H4/H2A histone acetyltransferase complex"/>
    <property type="evidence" value="ECO:0007669"/>
    <property type="project" value="InterPro"/>
</dbReference>
<evidence type="ECO:0000313" key="1">
    <source>
        <dbReference type="EMBL" id="WUR02411.1"/>
    </source>
</evidence>
<dbReference type="GeneID" id="90540212"/>
<dbReference type="AlphaFoldDB" id="A0AAX4J910"/>
<organism evidence="1 2">
    <name type="scientific">Vairimorpha necatrix</name>
    <dbReference type="NCBI Taxonomy" id="6039"/>
    <lineage>
        <taxon>Eukaryota</taxon>
        <taxon>Fungi</taxon>
        <taxon>Fungi incertae sedis</taxon>
        <taxon>Microsporidia</taxon>
        <taxon>Nosematidae</taxon>
        <taxon>Vairimorpha</taxon>
    </lineage>
</organism>
<protein>
    <submittedName>
        <fullName evidence="1">Chromatin modification-related protein EAF7 domain-containing protein (MRGBP)</fullName>
    </submittedName>
</protein>
<dbReference type="Proteomes" id="UP001334084">
    <property type="component" value="Chromosome 1"/>
</dbReference>
<dbReference type="KEGG" id="vnx:VNE69_01348"/>
<reference evidence="1" key="1">
    <citation type="journal article" date="2024" name="BMC Genomics">
        <title>Functional annotation of a divergent genome using sequence and structure-based similarity.</title>
        <authorList>
            <person name="Svedberg D."/>
            <person name="Winiger R.R."/>
            <person name="Berg A."/>
            <person name="Sharma H."/>
            <person name="Tellgren-Roth C."/>
            <person name="Debrunner-Vossbrinck B.A."/>
            <person name="Vossbrinck C.R."/>
            <person name="Barandun J."/>
        </authorList>
    </citation>
    <scope>NUCLEOTIDE SEQUENCE</scope>
    <source>
        <strain evidence="1">Illinois isolate</strain>
    </source>
</reference>